<dbReference type="AlphaFoldDB" id="A0A0J9WBS8"/>
<evidence type="ECO:0000256" key="1">
    <source>
        <dbReference type="SAM" id="MobiDB-lite"/>
    </source>
</evidence>
<feature type="compositionally biased region" description="Low complexity" evidence="1">
    <location>
        <begin position="70"/>
        <end position="99"/>
    </location>
</feature>
<evidence type="ECO:0000259" key="2">
    <source>
        <dbReference type="Pfam" id="PF20516"/>
    </source>
</evidence>
<feature type="domain" description="PD-(D/E)XK nuclease-like" evidence="2">
    <location>
        <begin position="152"/>
        <end position="400"/>
    </location>
</feature>
<reference evidence="3" key="2">
    <citation type="journal article" date="2010" name="Nature">
        <title>Comparative genomics reveals mobile pathogenicity chromosomes in Fusarium.</title>
        <authorList>
            <person name="Ma L.J."/>
            <person name="van der Does H.C."/>
            <person name="Borkovich K.A."/>
            <person name="Coleman J.J."/>
            <person name="Daboussi M.J."/>
            <person name="Di Pietro A."/>
            <person name="Dufresne M."/>
            <person name="Freitag M."/>
            <person name="Grabherr M."/>
            <person name="Henrissat B."/>
            <person name="Houterman P.M."/>
            <person name="Kang S."/>
            <person name="Shim W.B."/>
            <person name="Woloshuk C."/>
            <person name="Xie X."/>
            <person name="Xu J.R."/>
            <person name="Antoniw J."/>
            <person name="Baker S.E."/>
            <person name="Bluhm B.H."/>
            <person name="Breakspear A."/>
            <person name="Brown D.W."/>
            <person name="Butchko R.A."/>
            <person name="Chapman S."/>
            <person name="Coulson R."/>
            <person name="Coutinho P.M."/>
            <person name="Danchin E.G."/>
            <person name="Diener A."/>
            <person name="Gale L.R."/>
            <person name="Gardiner D.M."/>
            <person name="Goff S."/>
            <person name="Hammond-Kosack K.E."/>
            <person name="Hilburn K."/>
            <person name="Hua-Van A."/>
            <person name="Jonkers W."/>
            <person name="Kazan K."/>
            <person name="Kodira C.D."/>
            <person name="Koehrsen M."/>
            <person name="Kumar L."/>
            <person name="Lee Y.H."/>
            <person name="Li L."/>
            <person name="Manners J.M."/>
            <person name="Miranda-Saavedra D."/>
            <person name="Mukherjee M."/>
            <person name="Park G."/>
            <person name="Park J."/>
            <person name="Park S.Y."/>
            <person name="Proctor R.H."/>
            <person name="Regev A."/>
            <person name="Ruiz-Roldan M.C."/>
            <person name="Sain D."/>
            <person name="Sakthikumar S."/>
            <person name="Sykes S."/>
            <person name="Schwartz D.C."/>
            <person name="Turgeon B.G."/>
            <person name="Wapinski I."/>
            <person name="Yoder O."/>
            <person name="Young S."/>
            <person name="Zeng Q."/>
            <person name="Zhou S."/>
            <person name="Galagan J."/>
            <person name="Cuomo C.A."/>
            <person name="Kistler H.C."/>
            <person name="Rep M."/>
        </authorList>
    </citation>
    <scope>NUCLEOTIDE SEQUENCE [LARGE SCALE GENOMIC DNA]</scope>
    <source>
        <strain evidence="3">4287</strain>
    </source>
</reference>
<dbReference type="Proteomes" id="UP000009097">
    <property type="component" value="Unassembled WGS sequence"/>
</dbReference>
<dbReference type="GeneID" id="28958040"/>
<dbReference type="RefSeq" id="XP_018258035.1">
    <property type="nucleotide sequence ID" value="XM_018397270.1"/>
</dbReference>
<sequence>MWYLEGDSVADPTTTFIEGWIRELEKSNPPRVWEDGSFDIGIMPSSGSPKKPRTRNTAPDPDATPRQKGAASLSDASLDYASSESGSNRSIPISSGSSSPRKRELELRNAKQYPLQRKRITAGIAQITPLMQDLAHLINGPTIPYNMKARITTQERFPNPPLESWFMPPTTDQSVIANDEYIYRRLRMIRRRTAECEDRLSHESTWNDCVHSPLLEVALYESEQDGVSYENITQCRIYPGLRDPDTFITDARIDYGIFFEPQEDSSLYSAIKTFKARNENNRVAHVQLTDERDTPLAISIETKNPKSTGSGVAGPAQLGTWVRAHFRHLESLPRADPDNLPMLPIIFVNGADWRVDFAQRTPDKLIIWESIQIGSTDSSHGCYAIIAALQRLAGWCRDDYAPWWEKALAGLEGPV</sequence>
<reference evidence="3" key="1">
    <citation type="submission" date="2007-04" db="EMBL/GenBank/DDBJ databases">
        <authorList>
            <consortium name="The Broad Institute Genome Sequencing Platform"/>
            <person name="Birren B."/>
            <person name="Lander E."/>
            <person name="Galagan J."/>
            <person name="Nusbaum C."/>
            <person name="Devon K."/>
            <person name="Ma L.-J."/>
            <person name="Jaffe D."/>
            <person name="Butler J."/>
            <person name="Alvarez P."/>
            <person name="Gnerre S."/>
            <person name="Grabherr M."/>
            <person name="Kleber M."/>
            <person name="Mauceli E."/>
            <person name="Brockman W."/>
            <person name="MacCallum I.A."/>
            <person name="Young S."/>
            <person name="LaButti K."/>
            <person name="DeCaprio D."/>
            <person name="Crawford M."/>
            <person name="Koehrsen M."/>
            <person name="Engels R."/>
            <person name="Montgomery P."/>
            <person name="Pearson M."/>
            <person name="Howarth C."/>
            <person name="Larson L."/>
            <person name="White J."/>
            <person name="O'Leary S."/>
            <person name="Kodira C."/>
            <person name="Zeng Q."/>
            <person name="Yandava C."/>
            <person name="Alvarado L."/>
            <person name="Kistler C."/>
            <person name="Shim W.-B."/>
            <person name="Kang S."/>
            <person name="Woloshuk C."/>
        </authorList>
    </citation>
    <scope>NUCLEOTIDE SEQUENCE</scope>
    <source>
        <strain evidence="3">4287</strain>
    </source>
</reference>
<dbReference type="EMBL" id="DS231738">
    <property type="protein sequence ID" value="KNB19990.1"/>
    <property type="molecule type" value="Genomic_DNA"/>
</dbReference>
<gene>
    <name evidence="3" type="ORF">FOXG_17251</name>
</gene>
<organism evidence="3 4">
    <name type="scientific">Fusarium oxysporum f. sp. lycopersici (strain 4287 / CBS 123668 / FGSC 9935 / NRRL 34936)</name>
    <name type="common">Fusarium vascular wilt of tomato</name>
    <dbReference type="NCBI Taxonomy" id="426428"/>
    <lineage>
        <taxon>Eukaryota</taxon>
        <taxon>Fungi</taxon>
        <taxon>Dikarya</taxon>
        <taxon>Ascomycota</taxon>
        <taxon>Pezizomycotina</taxon>
        <taxon>Sordariomycetes</taxon>
        <taxon>Hypocreomycetidae</taxon>
        <taxon>Hypocreales</taxon>
        <taxon>Nectriaceae</taxon>
        <taxon>Fusarium</taxon>
        <taxon>Fusarium oxysporum species complex</taxon>
    </lineage>
</organism>
<protein>
    <recommendedName>
        <fullName evidence="2">PD-(D/E)XK nuclease-like domain-containing protein</fullName>
    </recommendedName>
</protein>
<name>A0A0J9WBS8_FUSO4</name>
<proteinExistence type="predicted"/>
<dbReference type="InterPro" id="IPR046797">
    <property type="entry name" value="PDDEXK_12"/>
</dbReference>
<evidence type="ECO:0000313" key="4">
    <source>
        <dbReference type="Proteomes" id="UP000009097"/>
    </source>
</evidence>
<feature type="region of interest" description="Disordered" evidence="1">
    <location>
        <begin position="32"/>
        <end position="110"/>
    </location>
</feature>
<accession>A0A0J9WBS8</accession>
<dbReference type="Pfam" id="PF20516">
    <property type="entry name" value="PDDEXK_12"/>
    <property type="match status" value="1"/>
</dbReference>
<dbReference type="VEuPathDB" id="FungiDB:FOXG_17251"/>
<dbReference type="OrthoDB" id="4161186at2759"/>
<evidence type="ECO:0000313" key="3">
    <source>
        <dbReference type="EMBL" id="KNB19990.1"/>
    </source>
</evidence>
<dbReference type="KEGG" id="fox:FOXG_17251"/>